<dbReference type="SUPFAM" id="SSF47973">
    <property type="entry name" value="Ribosomal protein S7"/>
    <property type="match status" value="1"/>
</dbReference>
<reference evidence="5 6" key="1">
    <citation type="journal article" date="2017" name="Environ. Microbiol.">
        <title>Decay of the glycolytic pathway and adaptation to intranuclear parasitism within Enterocytozoonidae microsporidia.</title>
        <authorList>
            <person name="Wiredu Boakye D."/>
            <person name="Jaroenlak P."/>
            <person name="Prachumwat A."/>
            <person name="Williams T.A."/>
            <person name="Bateman K.S."/>
            <person name="Itsathitphaisarn O."/>
            <person name="Sritunyalucksana K."/>
            <person name="Paszkiewicz K.H."/>
            <person name="Moore K.A."/>
            <person name="Stentiford G.D."/>
            <person name="Williams B.A."/>
        </authorList>
    </citation>
    <scope>NUCLEOTIDE SEQUENCE [LARGE SCALE GENOMIC DNA]</scope>
    <source>
        <strain evidence="5 6">GB1</strain>
    </source>
</reference>
<name>A0A1X0QCY8_9MICR</name>
<protein>
    <submittedName>
        <fullName evidence="5">RS5</fullName>
    </submittedName>
</protein>
<dbReference type="PANTHER" id="PTHR11205">
    <property type="entry name" value="RIBOSOMAL PROTEIN S7"/>
    <property type="match status" value="1"/>
</dbReference>
<dbReference type="InterPro" id="IPR036823">
    <property type="entry name" value="Ribosomal_uS7_dom_sf"/>
</dbReference>
<feature type="domain" description="Small ribosomal subunit protein uS7" evidence="4">
    <location>
        <begin position="28"/>
        <end position="191"/>
    </location>
</feature>
<dbReference type="Pfam" id="PF00177">
    <property type="entry name" value="Ribosomal_S7"/>
    <property type="match status" value="1"/>
</dbReference>
<dbReference type="VEuPathDB" id="MicrosporidiaDB:A0H76_1302"/>
<dbReference type="Proteomes" id="UP000192356">
    <property type="component" value="Unassembled WGS sequence"/>
</dbReference>
<dbReference type="GO" id="GO:0005840">
    <property type="term" value="C:ribosome"/>
    <property type="evidence" value="ECO:0007669"/>
    <property type="project" value="UniProtKB-KW"/>
</dbReference>
<keyword evidence="2" id="KW-0689">Ribosomal protein</keyword>
<evidence type="ECO:0000256" key="3">
    <source>
        <dbReference type="ARBA" id="ARBA00023274"/>
    </source>
</evidence>
<dbReference type="PIRSF" id="PIRSF002122">
    <property type="entry name" value="RPS7p_RPS7a_RPS5e_RPS7o"/>
    <property type="match status" value="1"/>
</dbReference>
<organism evidence="5 6">
    <name type="scientific">Hepatospora eriocheir</name>
    <dbReference type="NCBI Taxonomy" id="1081669"/>
    <lineage>
        <taxon>Eukaryota</taxon>
        <taxon>Fungi</taxon>
        <taxon>Fungi incertae sedis</taxon>
        <taxon>Microsporidia</taxon>
        <taxon>Hepatosporidae</taxon>
        <taxon>Hepatospora</taxon>
    </lineage>
</organism>
<dbReference type="GO" id="GO:1990904">
    <property type="term" value="C:ribonucleoprotein complex"/>
    <property type="evidence" value="ECO:0007669"/>
    <property type="project" value="UniProtKB-KW"/>
</dbReference>
<dbReference type="GO" id="GO:0006412">
    <property type="term" value="P:translation"/>
    <property type="evidence" value="ECO:0007669"/>
    <property type="project" value="InterPro"/>
</dbReference>
<comment type="similarity">
    <text evidence="1">Belongs to the universal ribosomal protein uS7 family.</text>
</comment>
<keyword evidence="6" id="KW-1185">Reference proteome</keyword>
<comment type="caution">
    <text evidence="5">The sequence shown here is derived from an EMBL/GenBank/DDBJ whole genome shotgun (WGS) entry which is preliminary data.</text>
</comment>
<dbReference type="InterPro" id="IPR000235">
    <property type="entry name" value="Ribosomal_uS7"/>
</dbReference>
<evidence type="ECO:0000313" key="6">
    <source>
        <dbReference type="Proteomes" id="UP000192356"/>
    </source>
</evidence>
<gene>
    <name evidence="5" type="primary">RS5</name>
    <name evidence="5" type="ORF">HERIO_502</name>
</gene>
<accession>A0A1X0QCY8</accession>
<dbReference type="Gene3D" id="1.10.455.10">
    <property type="entry name" value="Ribosomal protein S7 domain"/>
    <property type="match status" value="1"/>
</dbReference>
<sequence>MSELQLFNKYSFKEVIVGDEALKEHINVTKEEIFPHSSTKANLGRFGNNNKSIVERFIVRLMRKGRNNGKKRLAMRLYEESCEIVAAKTKKNPIQILVDAIINSGPREMAMRVGRGSNLRRSSVDVSSYARVNKALQYLTDGIRNSAFKNEKNTMPEVIAYELINAASNNEANSYGIRKKSEIERIAKSNR</sequence>
<dbReference type="OrthoDB" id="10264639at2759"/>
<evidence type="ECO:0000313" key="5">
    <source>
        <dbReference type="EMBL" id="ORD97650.1"/>
    </source>
</evidence>
<dbReference type="VEuPathDB" id="MicrosporidiaDB:HERIO_502"/>
<evidence type="ECO:0000256" key="2">
    <source>
        <dbReference type="ARBA" id="ARBA00022980"/>
    </source>
</evidence>
<dbReference type="AlphaFoldDB" id="A0A1X0QCY8"/>
<evidence type="ECO:0000259" key="4">
    <source>
        <dbReference type="Pfam" id="PF00177"/>
    </source>
</evidence>
<evidence type="ECO:0000256" key="1">
    <source>
        <dbReference type="ARBA" id="ARBA00007151"/>
    </source>
</evidence>
<dbReference type="EMBL" id="LVKB01000015">
    <property type="protein sequence ID" value="ORD97650.1"/>
    <property type="molecule type" value="Genomic_DNA"/>
</dbReference>
<proteinExistence type="inferred from homology"/>
<keyword evidence="3" id="KW-0687">Ribonucleoprotein</keyword>
<dbReference type="InterPro" id="IPR023798">
    <property type="entry name" value="Ribosomal_uS7_dom"/>
</dbReference>